<organism evidence="1 2">
    <name type="scientific">Smallanthus sonchifolius</name>
    <dbReference type="NCBI Taxonomy" id="185202"/>
    <lineage>
        <taxon>Eukaryota</taxon>
        <taxon>Viridiplantae</taxon>
        <taxon>Streptophyta</taxon>
        <taxon>Embryophyta</taxon>
        <taxon>Tracheophyta</taxon>
        <taxon>Spermatophyta</taxon>
        <taxon>Magnoliopsida</taxon>
        <taxon>eudicotyledons</taxon>
        <taxon>Gunneridae</taxon>
        <taxon>Pentapetalae</taxon>
        <taxon>asterids</taxon>
        <taxon>campanulids</taxon>
        <taxon>Asterales</taxon>
        <taxon>Asteraceae</taxon>
        <taxon>Asteroideae</taxon>
        <taxon>Heliantheae alliance</taxon>
        <taxon>Millerieae</taxon>
        <taxon>Smallanthus</taxon>
    </lineage>
</organism>
<dbReference type="Proteomes" id="UP001056120">
    <property type="component" value="Linkage Group LG16"/>
</dbReference>
<comment type="caution">
    <text evidence="1">The sequence shown here is derived from an EMBL/GenBank/DDBJ whole genome shotgun (WGS) entry which is preliminary data.</text>
</comment>
<evidence type="ECO:0000313" key="2">
    <source>
        <dbReference type="Proteomes" id="UP001056120"/>
    </source>
</evidence>
<proteinExistence type="predicted"/>
<reference evidence="2" key="1">
    <citation type="journal article" date="2022" name="Mol. Ecol. Resour.">
        <title>The genomes of chicory, endive, great burdock and yacon provide insights into Asteraceae palaeo-polyploidization history and plant inulin production.</title>
        <authorList>
            <person name="Fan W."/>
            <person name="Wang S."/>
            <person name="Wang H."/>
            <person name="Wang A."/>
            <person name="Jiang F."/>
            <person name="Liu H."/>
            <person name="Zhao H."/>
            <person name="Xu D."/>
            <person name="Zhang Y."/>
        </authorList>
    </citation>
    <scope>NUCLEOTIDE SEQUENCE [LARGE SCALE GENOMIC DNA]</scope>
    <source>
        <strain evidence="2">cv. Yunnan</strain>
    </source>
</reference>
<sequence length="218" mass="24838">MSKQTGPSQNTRGKKNQAVIENVAEVTTPRIELQKMIAEGIKDSLTMIFNEKDRRQADKLKELSVHPSIPKSLPSQHTGTITQSKRATLKPAGSTTHQGSKTKKTEREEYYYNSSEEEVMGNNYGHLEKKRKIVGCTYKMFQDCKPYNFSGREGGIATLRWIEKTEFVLVIRKCAEEDKVLYDSNLFKDQALEWWNNIIAAKGRMQPMLWSGMPSSQG</sequence>
<protein>
    <submittedName>
        <fullName evidence="1">Uncharacterized protein</fullName>
    </submittedName>
</protein>
<name>A0ACB9FQY6_9ASTR</name>
<reference evidence="1 2" key="2">
    <citation type="journal article" date="2022" name="Mol. Ecol. Resour.">
        <title>The genomes of chicory, endive, great burdock and yacon provide insights into Asteraceae paleo-polyploidization history and plant inulin production.</title>
        <authorList>
            <person name="Fan W."/>
            <person name="Wang S."/>
            <person name="Wang H."/>
            <person name="Wang A."/>
            <person name="Jiang F."/>
            <person name="Liu H."/>
            <person name="Zhao H."/>
            <person name="Xu D."/>
            <person name="Zhang Y."/>
        </authorList>
    </citation>
    <scope>NUCLEOTIDE SEQUENCE [LARGE SCALE GENOMIC DNA]</scope>
    <source>
        <strain evidence="2">cv. Yunnan</strain>
        <tissue evidence="1">Leaves</tissue>
    </source>
</reference>
<dbReference type="EMBL" id="CM042033">
    <property type="protein sequence ID" value="KAI3773654.1"/>
    <property type="molecule type" value="Genomic_DNA"/>
</dbReference>
<evidence type="ECO:0000313" key="1">
    <source>
        <dbReference type="EMBL" id="KAI3773654.1"/>
    </source>
</evidence>
<gene>
    <name evidence="1" type="ORF">L1987_48184</name>
</gene>
<accession>A0ACB9FQY6</accession>
<keyword evidence="2" id="KW-1185">Reference proteome</keyword>